<name>A0AAJ2LWW7_9BURK</name>
<comment type="caution">
    <text evidence="2">The sequence shown here is derived from an EMBL/GenBank/DDBJ whole genome shotgun (WGS) entry which is preliminary data.</text>
</comment>
<evidence type="ECO:0000313" key="2">
    <source>
        <dbReference type="EMBL" id="MDR9839720.1"/>
    </source>
</evidence>
<feature type="domain" description="RiboL-PSP-HEPN" evidence="1">
    <location>
        <begin position="12"/>
        <end position="208"/>
    </location>
</feature>
<evidence type="ECO:0000313" key="3">
    <source>
        <dbReference type="Proteomes" id="UP001246152"/>
    </source>
</evidence>
<dbReference type="Proteomes" id="UP001246152">
    <property type="component" value="Unassembled WGS sequence"/>
</dbReference>
<organism evidence="2 3">
    <name type="scientific">Herbaspirillum huttiense</name>
    <dbReference type="NCBI Taxonomy" id="863372"/>
    <lineage>
        <taxon>Bacteria</taxon>
        <taxon>Pseudomonadati</taxon>
        <taxon>Pseudomonadota</taxon>
        <taxon>Betaproteobacteria</taxon>
        <taxon>Burkholderiales</taxon>
        <taxon>Oxalobacteraceae</taxon>
        <taxon>Herbaspirillum</taxon>
    </lineage>
</organism>
<proteinExistence type="predicted"/>
<accession>A0AAJ2LWW7</accession>
<reference evidence="2" key="1">
    <citation type="submission" date="2023-04" db="EMBL/GenBank/DDBJ databases">
        <title>Description of first Herbaspirillum huttiense subsp. nephrolepsisexaltata and Herbaspirillum huttiense subsp. lycopersicon.</title>
        <authorList>
            <person name="Poudel M."/>
            <person name="Sharma A."/>
            <person name="Goss E."/>
            <person name="Tapia J.H."/>
            <person name="Harmon C.M."/>
            <person name="Jones J.B."/>
        </authorList>
    </citation>
    <scope>NUCLEOTIDE SEQUENCE</scope>
    <source>
        <strain evidence="2">G21-1742</strain>
    </source>
</reference>
<dbReference type="InterPro" id="IPR041519">
    <property type="entry name" value="HEPN_RiboL-PSP"/>
</dbReference>
<dbReference type="EMBL" id="JAVLSM010000030">
    <property type="protein sequence ID" value="MDR9839720.1"/>
    <property type="molecule type" value="Genomic_DNA"/>
</dbReference>
<evidence type="ECO:0000259" key="1">
    <source>
        <dbReference type="Pfam" id="PF18735"/>
    </source>
</evidence>
<gene>
    <name evidence="2" type="ORF">RI046_28730</name>
</gene>
<dbReference type="Pfam" id="PF18735">
    <property type="entry name" value="HEPN_RiboL-PSP"/>
    <property type="match status" value="1"/>
</dbReference>
<dbReference type="AlphaFoldDB" id="A0AAJ2LWW7"/>
<sequence>MSPLDQYKGVTHRIAHLNAIYAYVEKQKTSVLRTDELLRAEWVARVSALDLYVHELVAQKMSEIFLNARIAGTSYANFKISIEAVSRIKSASTATDAAAAFDFEVRRQHSFLTFQDPDKIADAIRAISTIELWNEVALKWGASSNTKRDEAKKIKRQLSQIVERRNKIAHEGDLQPVIPRIPWPIDSNSVSEVANFLDRLVATIDDLVI</sequence>
<protein>
    <submittedName>
        <fullName evidence="2">HEPN domain-containing protein</fullName>
    </submittedName>
</protein>